<dbReference type="AlphaFoldDB" id="A0A2U3QGP1"/>
<keyword evidence="1" id="KW-0812">Transmembrane</keyword>
<sequence length="328" mass="35626">MLNYSTQLNVIDLLAPNQSGPQAIWLNRVGHFLRQVLMAVFLALTCAVPVMAASIQLPAIVEPASQEHHIGKLVLVELVTPDLAASKKFYGGLFGWTFRDIQADGIEYAEALLDGHSVAGLIHKNAPSSEHRRPKWLSFFAVGDVDAAKKVAVENGAKVLFEPHSIPERGREAVFSDPQGAVFVVLASSSGDPPDVLAEPGEWIWSSLITNDPDAAAAFYQKLFDYEVFELPARDGAKHLLLASDNYARASVNTLSADKPKAHPHWLSYIRVEDAVKMTEKVVALGGRVLVSPRIDRHGGKVAVVADPLGAPFGLLEWSDTESKEVPK</sequence>
<evidence type="ECO:0000313" key="3">
    <source>
        <dbReference type="EMBL" id="SPQ00597.1"/>
    </source>
</evidence>
<dbReference type="Proteomes" id="UP000245125">
    <property type="component" value="Unassembled WGS sequence"/>
</dbReference>
<dbReference type="Gene3D" id="3.10.180.10">
    <property type="entry name" value="2,3-Dihydroxybiphenyl 1,2-Dioxygenase, domain 1"/>
    <property type="match status" value="2"/>
</dbReference>
<accession>A0A2U3QGP1</accession>
<reference evidence="4" key="1">
    <citation type="submission" date="2018-03" db="EMBL/GenBank/DDBJ databases">
        <authorList>
            <person name="Zecchin S."/>
        </authorList>
    </citation>
    <scope>NUCLEOTIDE SEQUENCE [LARGE SCALE GENOMIC DNA]</scope>
</reference>
<proteinExistence type="predicted"/>
<name>A0A2U3QGP1_9BACT</name>
<dbReference type="InterPro" id="IPR037523">
    <property type="entry name" value="VOC_core"/>
</dbReference>
<gene>
    <name evidence="3" type="ORF">NBG4_290014</name>
</gene>
<keyword evidence="1" id="KW-1133">Transmembrane helix</keyword>
<feature type="domain" description="VOC" evidence="2">
    <location>
        <begin position="72"/>
        <end position="188"/>
    </location>
</feature>
<protein>
    <submittedName>
        <fullName evidence="3">Putative hydroxylase</fullName>
    </submittedName>
</protein>
<dbReference type="EMBL" id="OUUY01000074">
    <property type="protein sequence ID" value="SPQ00597.1"/>
    <property type="molecule type" value="Genomic_DNA"/>
</dbReference>
<organism evidence="3 4">
    <name type="scientific">Candidatus Sulfobium mesophilum</name>
    <dbReference type="NCBI Taxonomy" id="2016548"/>
    <lineage>
        <taxon>Bacteria</taxon>
        <taxon>Pseudomonadati</taxon>
        <taxon>Nitrospirota</taxon>
        <taxon>Nitrospiria</taxon>
        <taxon>Nitrospirales</taxon>
        <taxon>Nitrospiraceae</taxon>
        <taxon>Candidatus Sulfobium</taxon>
    </lineage>
</organism>
<dbReference type="Pfam" id="PF00903">
    <property type="entry name" value="Glyoxalase"/>
    <property type="match status" value="2"/>
</dbReference>
<dbReference type="PANTHER" id="PTHR33993">
    <property type="entry name" value="GLYOXALASE-RELATED"/>
    <property type="match status" value="1"/>
</dbReference>
<evidence type="ECO:0000259" key="2">
    <source>
        <dbReference type="PROSITE" id="PS51819"/>
    </source>
</evidence>
<evidence type="ECO:0000313" key="4">
    <source>
        <dbReference type="Proteomes" id="UP000245125"/>
    </source>
</evidence>
<dbReference type="PANTHER" id="PTHR33993:SF14">
    <property type="entry name" value="GB|AAF24581.1"/>
    <property type="match status" value="1"/>
</dbReference>
<keyword evidence="1" id="KW-0472">Membrane</keyword>
<dbReference type="InterPro" id="IPR004360">
    <property type="entry name" value="Glyas_Fos-R_dOase_dom"/>
</dbReference>
<dbReference type="PROSITE" id="PS51819">
    <property type="entry name" value="VOC"/>
    <property type="match status" value="2"/>
</dbReference>
<feature type="transmembrane region" description="Helical" evidence="1">
    <location>
        <begin position="36"/>
        <end position="57"/>
    </location>
</feature>
<dbReference type="CDD" id="cd07247">
    <property type="entry name" value="SgaA_N_like"/>
    <property type="match status" value="2"/>
</dbReference>
<keyword evidence="4" id="KW-1185">Reference proteome</keyword>
<dbReference type="InterPro" id="IPR052164">
    <property type="entry name" value="Anthracycline_SecMetBiosynth"/>
</dbReference>
<evidence type="ECO:0000256" key="1">
    <source>
        <dbReference type="SAM" id="Phobius"/>
    </source>
</evidence>
<feature type="domain" description="VOC" evidence="2">
    <location>
        <begin position="200"/>
        <end position="318"/>
    </location>
</feature>
<dbReference type="InterPro" id="IPR029068">
    <property type="entry name" value="Glyas_Bleomycin-R_OHBP_Dase"/>
</dbReference>
<dbReference type="SUPFAM" id="SSF54593">
    <property type="entry name" value="Glyoxalase/Bleomycin resistance protein/Dihydroxybiphenyl dioxygenase"/>
    <property type="match status" value="1"/>
</dbReference>